<keyword evidence="9" id="KW-0479">Metal-binding</keyword>
<dbReference type="PROSITE" id="PS52012">
    <property type="entry name" value="CFEM"/>
    <property type="match status" value="1"/>
</dbReference>
<evidence type="ECO:0000256" key="9">
    <source>
        <dbReference type="PROSITE-ProRule" id="PRU01356"/>
    </source>
</evidence>
<feature type="signal peptide" evidence="11">
    <location>
        <begin position="1"/>
        <end position="20"/>
    </location>
</feature>
<keyword evidence="9" id="KW-0349">Heme</keyword>
<comment type="caution">
    <text evidence="13">The sequence shown here is derived from an EMBL/GenBank/DDBJ whole genome shotgun (WGS) entry which is preliminary data.</text>
</comment>
<keyword evidence="5" id="KW-0325">Glycoprotein</keyword>
<feature type="compositionally biased region" description="Basic and acidic residues" evidence="10">
    <location>
        <begin position="436"/>
        <end position="445"/>
    </location>
</feature>
<dbReference type="GO" id="GO:0098552">
    <property type="term" value="C:side of membrane"/>
    <property type="evidence" value="ECO:0007669"/>
    <property type="project" value="UniProtKB-KW"/>
</dbReference>
<evidence type="ECO:0000256" key="8">
    <source>
        <dbReference type="ARBA" id="ARBA00023288"/>
    </source>
</evidence>
<feature type="disulfide bond" evidence="9">
    <location>
        <begin position="50"/>
        <end position="57"/>
    </location>
</feature>
<evidence type="ECO:0000256" key="11">
    <source>
        <dbReference type="SAM" id="SignalP"/>
    </source>
</evidence>
<evidence type="ECO:0000313" key="14">
    <source>
        <dbReference type="Proteomes" id="UP000827724"/>
    </source>
</evidence>
<gene>
    <name evidence="13" type="ORF">Trco_006323</name>
</gene>
<name>A0A9P8QF23_9HYPO</name>
<evidence type="ECO:0000259" key="12">
    <source>
        <dbReference type="PROSITE" id="PS52012"/>
    </source>
</evidence>
<keyword evidence="7 9" id="KW-1015">Disulfide bond</keyword>
<organism evidence="13 14">
    <name type="scientific">Trichoderma cornu-damae</name>
    <dbReference type="NCBI Taxonomy" id="654480"/>
    <lineage>
        <taxon>Eukaryota</taxon>
        <taxon>Fungi</taxon>
        <taxon>Dikarya</taxon>
        <taxon>Ascomycota</taxon>
        <taxon>Pezizomycotina</taxon>
        <taxon>Sordariomycetes</taxon>
        <taxon>Hypocreomycetidae</taxon>
        <taxon>Hypocreales</taxon>
        <taxon>Hypocreaceae</taxon>
        <taxon>Trichoderma</taxon>
    </lineage>
</organism>
<dbReference type="GO" id="GO:0046872">
    <property type="term" value="F:metal ion binding"/>
    <property type="evidence" value="ECO:0007669"/>
    <property type="project" value="UniProtKB-UniRule"/>
</dbReference>
<dbReference type="OrthoDB" id="3767534at2759"/>
<comment type="similarity">
    <text evidence="3">Belongs to the RBT5 family.</text>
</comment>
<keyword evidence="4" id="KW-0964">Secreted</keyword>
<dbReference type="Pfam" id="PF05730">
    <property type="entry name" value="CFEM"/>
    <property type="match status" value="1"/>
</dbReference>
<dbReference type="InterPro" id="IPR008427">
    <property type="entry name" value="Extracellular_membr_CFEM_dom"/>
</dbReference>
<evidence type="ECO:0000256" key="4">
    <source>
        <dbReference type="ARBA" id="ARBA00022525"/>
    </source>
</evidence>
<feature type="region of interest" description="Disordered" evidence="10">
    <location>
        <begin position="429"/>
        <end position="489"/>
    </location>
</feature>
<proteinExistence type="inferred from homology"/>
<protein>
    <recommendedName>
        <fullName evidence="12">CFEM domain-containing protein</fullName>
    </recommendedName>
</protein>
<keyword evidence="8" id="KW-0449">Lipoprotein</keyword>
<keyword evidence="5" id="KW-0336">GPI-anchor</keyword>
<keyword evidence="14" id="KW-1185">Reference proteome</keyword>
<feature type="chain" id="PRO_5040123185" description="CFEM domain-containing protein" evidence="11">
    <location>
        <begin position="21"/>
        <end position="489"/>
    </location>
</feature>
<dbReference type="GO" id="GO:0005576">
    <property type="term" value="C:extracellular region"/>
    <property type="evidence" value="ECO:0007669"/>
    <property type="project" value="UniProtKB-SubCell"/>
</dbReference>
<keyword evidence="6 11" id="KW-0732">Signal</keyword>
<keyword evidence="5" id="KW-0472">Membrane</keyword>
<dbReference type="EMBL" id="JAIWOZ010000005">
    <property type="protein sequence ID" value="KAH6604616.1"/>
    <property type="molecule type" value="Genomic_DNA"/>
</dbReference>
<evidence type="ECO:0000256" key="7">
    <source>
        <dbReference type="ARBA" id="ARBA00023157"/>
    </source>
</evidence>
<keyword evidence="9" id="KW-0408">Iron</keyword>
<sequence length="489" mass="49984">MNALLRLLILVFVGALAVSASSTPSITSLADKLPPCSLECIVNGVTQGGCALDDLACGCSKINELTKAVSPCLAKAGCTLDEMTRAALAVVQLCESAHLIVNVTSNGPASTTGASPAATTTKSDAGRLPREMGWASAAAVGVWTAMVVSSKSGQGTVVAAIKGVVKAIQRVELGRQLHAFATLRLDAAPIPLAVRGQVHVAQVGRLIADLVLAAEPPARPRWQQAGISQHDGGVDGEAANLEDVLAHGRGVHLLVPAAGGVLVVSGPDAAEARIQPLGGPGGALGHEVGDDVEPFAVPGGDAAPELVGLVAGDLALEAAHDGAQRNGKVAPDGLAGARVDDEPRLDVVGHAADGGPQQVGAQVGSRNVQVGEVGRVRLVDVVVNLQQGRLGFGDHGLEEGARPEARRLAEDDVVEHGVEDAILRIIESAGQPRARSGQEEREGGRRTVHASGSVFQLKMMKKSSSSRDVRPGPVRNDCTNAGQLMRQAA</sequence>
<dbReference type="SMART" id="SM00747">
    <property type="entry name" value="CFEM"/>
    <property type="match status" value="1"/>
</dbReference>
<evidence type="ECO:0000256" key="10">
    <source>
        <dbReference type="SAM" id="MobiDB-lite"/>
    </source>
</evidence>
<dbReference type="Proteomes" id="UP000827724">
    <property type="component" value="Unassembled WGS sequence"/>
</dbReference>
<accession>A0A9P8QF23</accession>
<reference evidence="13" key="1">
    <citation type="submission" date="2021-08" db="EMBL/GenBank/DDBJ databases">
        <title>Chromosome-Level Trichoderma cornu-damae using Hi-C Data.</title>
        <authorList>
            <person name="Kim C.S."/>
        </authorList>
    </citation>
    <scope>NUCLEOTIDE SEQUENCE</scope>
    <source>
        <strain evidence="13">KA19-0412C</strain>
    </source>
</reference>
<feature type="binding site" description="axial binding residue" evidence="9">
    <location>
        <position position="54"/>
    </location>
    <ligand>
        <name>heme</name>
        <dbReference type="ChEBI" id="CHEBI:30413"/>
    </ligand>
    <ligandPart>
        <name>Fe</name>
        <dbReference type="ChEBI" id="CHEBI:18248"/>
    </ligandPart>
</feature>
<evidence type="ECO:0000256" key="6">
    <source>
        <dbReference type="ARBA" id="ARBA00022729"/>
    </source>
</evidence>
<dbReference type="AlphaFoldDB" id="A0A9P8QF23"/>
<feature type="domain" description="CFEM" evidence="12">
    <location>
        <begin position="8"/>
        <end position="121"/>
    </location>
</feature>
<evidence type="ECO:0000256" key="5">
    <source>
        <dbReference type="ARBA" id="ARBA00022622"/>
    </source>
</evidence>
<evidence type="ECO:0000313" key="13">
    <source>
        <dbReference type="EMBL" id="KAH6604616.1"/>
    </source>
</evidence>
<evidence type="ECO:0000256" key="3">
    <source>
        <dbReference type="ARBA" id="ARBA00010031"/>
    </source>
</evidence>
<evidence type="ECO:0000256" key="2">
    <source>
        <dbReference type="ARBA" id="ARBA00004613"/>
    </source>
</evidence>
<evidence type="ECO:0000256" key="1">
    <source>
        <dbReference type="ARBA" id="ARBA00004589"/>
    </source>
</evidence>
<comment type="caution">
    <text evidence="9">Lacks conserved residue(s) required for the propagation of feature annotation.</text>
</comment>
<comment type="subcellular location">
    <subcellularLocation>
        <location evidence="1">Membrane</location>
        <topology evidence="1">Lipid-anchor</topology>
        <topology evidence="1">GPI-anchor</topology>
    </subcellularLocation>
    <subcellularLocation>
        <location evidence="2">Secreted</location>
    </subcellularLocation>
</comment>